<accession>A0A445AJQ7</accession>
<evidence type="ECO:0000313" key="2">
    <source>
        <dbReference type="EMBL" id="RYR26697.1"/>
    </source>
</evidence>
<sequence>MKGNNRLPNAVTYEIFIRALLGRDENEQAVKLLREMIGKSLLVNNNKEHQESSQPLQRRLHIFLSIKRASIKANHILLVRSRGRDGGQHELKVGYATSCSLQPRDVKDGVTPKCFCEKYAICYTSKRNTDPNRLFFGCPLLKVDDHIVRVRAVEITRKLGDGKLNDVEEHSGLDKIAHVEERIVNLKKLLNKKKRVDSRAKFTILSSTLASKLYSPECSSTSFGLPSLNDPYNVEYVVSLNQDSIDAEKDVKLSLKRLKRSLRLQFDEADESRDSENDGSSGQGLIEMAAHGS</sequence>
<evidence type="ECO:0000256" key="1">
    <source>
        <dbReference type="SAM" id="MobiDB-lite"/>
    </source>
</evidence>
<dbReference type="AlphaFoldDB" id="A0A445AJQ7"/>
<dbReference type="Proteomes" id="UP000289738">
    <property type="component" value="Chromosome B02"/>
</dbReference>
<protein>
    <submittedName>
        <fullName evidence="2">Uncharacterized protein</fullName>
    </submittedName>
</protein>
<reference evidence="2 3" key="1">
    <citation type="submission" date="2019-01" db="EMBL/GenBank/DDBJ databases">
        <title>Sequencing of cultivated peanut Arachis hypogaea provides insights into genome evolution and oil improvement.</title>
        <authorList>
            <person name="Chen X."/>
        </authorList>
    </citation>
    <scope>NUCLEOTIDE SEQUENCE [LARGE SCALE GENOMIC DNA]</scope>
    <source>
        <strain evidence="3">cv. Fuhuasheng</strain>
        <tissue evidence="2">Leaves</tissue>
    </source>
</reference>
<evidence type="ECO:0000313" key="3">
    <source>
        <dbReference type="Proteomes" id="UP000289738"/>
    </source>
</evidence>
<name>A0A445AJQ7_ARAHY</name>
<feature type="region of interest" description="Disordered" evidence="1">
    <location>
        <begin position="267"/>
        <end position="293"/>
    </location>
</feature>
<gene>
    <name evidence="2" type="ORF">Ahy_B02g060994</name>
</gene>
<keyword evidence="3" id="KW-1185">Reference proteome</keyword>
<dbReference type="EMBL" id="SDMP01000012">
    <property type="protein sequence ID" value="RYR26697.1"/>
    <property type="molecule type" value="Genomic_DNA"/>
</dbReference>
<proteinExistence type="predicted"/>
<organism evidence="2 3">
    <name type="scientific">Arachis hypogaea</name>
    <name type="common">Peanut</name>
    <dbReference type="NCBI Taxonomy" id="3818"/>
    <lineage>
        <taxon>Eukaryota</taxon>
        <taxon>Viridiplantae</taxon>
        <taxon>Streptophyta</taxon>
        <taxon>Embryophyta</taxon>
        <taxon>Tracheophyta</taxon>
        <taxon>Spermatophyta</taxon>
        <taxon>Magnoliopsida</taxon>
        <taxon>eudicotyledons</taxon>
        <taxon>Gunneridae</taxon>
        <taxon>Pentapetalae</taxon>
        <taxon>rosids</taxon>
        <taxon>fabids</taxon>
        <taxon>Fabales</taxon>
        <taxon>Fabaceae</taxon>
        <taxon>Papilionoideae</taxon>
        <taxon>50 kb inversion clade</taxon>
        <taxon>dalbergioids sensu lato</taxon>
        <taxon>Dalbergieae</taxon>
        <taxon>Pterocarpus clade</taxon>
        <taxon>Arachis</taxon>
    </lineage>
</organism>
<comment type="caution">
    <text evidence="2">The sequence shown here is derived from an EMBL/GenBank/DDBJ whole genome shotgun (WGS) entry which is preliminary data.</text>
</comment>